<protein>
    <submittedName>
        <fullName evidence="1">Uncharacterized protein</fullName>
    </submittedName>
</protein>
<gene>
    <name evidence="1" type="ORF">M9H77_36294</name>
</gene>
<name>A0ACB9ZSE2_CATRO</name>
<evidence type="ECO:0000313" key="2">
    <source>
        <dbReference type="Proteomes" id="UP001060085"/>
    </source>
</evidence>
<accession>A0ACB9ZSE2</accession>
<reference evidence="2" key="1">
    <citation type="journal article" date="2023" name="Nat. Plants">
        <title>Single-cell RNA sequencing provides a high-resolution roadmap for understanding the multicellular compartmentation of specialized metabolism.</title>
        <authorList>
            <person name="Sun S."/>
            <person name="Shen X."/>
            <person name="Li Y."/>
            <person name="Li Y."/>
            <person name="Wang S."/>
            <person name="Li R."/>
            <person name="Zhang H."/>
            <person name="Shen G."/>
            <person name="Guo B."/>
            <person name="Wei J."/>
            <person name="Xu J."/>
            <person name="St-Pierre B."/>
            <person name="Chen S."/>
            <person name="Sun C."/>
        </authorList>
    </citation>
    <scope>NUCLEOTIDE SEQUENCE [LARGE SCALE GENOMIC DNA]</scope>
</reference>
<sequence>MKLTFSEEMNLFTYSNNHFLAYFSPSVKKFEAQNMKNEGSLGYKLYKTISFLPPTSFLSFDFIINKSNLQNTNSCVKLLNQSLVGNLLYSLTCEEFLEELIFKRRFESLHVLMIKQGEIFKGGICIILPWTILS</sequence>
<dbReference type="EMBL" id="CM044708">
    <property type="protein sequence ID" value="KAI5650289.1"/>
    <property type="molecule type" value="Genomic_DNA"/>
</dbReference>
<dbReference type="Proteomes" id="UP001060085">
    <property type="component" value="Linkage Group LG08"/>
</dbReference>
<evidence type="ECO:0000313" key="1">
    <source>
        <dbReference type="EMBL" id="KAI5650289.1"/>
    </source>
</evidence>
<proteinExistence type="predicted"/>
<keyword evidence="2" id="KW-1185">Reference proteome</keyword>
<comment type="caution">
    <text evidence="1">The sequence shown here is derived from an EMBL/GenBank/DDBJ whole genome shotgun (WGS) entry which is preliminary data.</text>
</comment>
<organism evidence="1 2">
    <name type="scientific">Catharanthus roseus</name>
    <name type="common">Madagascar periwinkle</name>
    <name type="synonym">Vinca rosea</name>
    <dbReference type="NCBI Taxonomy" id="4058"/>
    <lineage>
        <taxon>Eukaryota</taxon>
        <taxon>Viridiplantae</taxon>
        <taxon>Streptophyta</taxon>
        <taxon>Embryophyta</taxon>
        <taxon>Tracheophyta</taxon>
        <taxon>Spermatophyta</taxon>
        <taxon>Magnoliopsida</taxon>
        <taxon>eudicotyledons</taxon>
        <taxon>Gunneridae</taxon>
        <taxon>Pentapetalae</taxon>
        <taxon>asterids</taxon>
        <taxon>lamiids</taxon>
        <taxon>Gentianales</taxon>
        <taxon>Apocynaceae</taxon>
        <taxon>Rauvolfioideae</taxon>
        <taxon>Vinceae</taxon>
        <taxon>Catharanthinae</taxon>
        <taxon>Catharanthus</taxon>
    </lineage>
</organism>